<comment type="caution">
    <text evidence="1">The sequence shown here is derived from an EMBL/GenBank/DDBJ whole genome shotgun (WGS) entry which is preliminary data.</text>
</comment>
<sequence length="208" mass="23273">MRKIVPFENFEEAIKSLDNGGRFYNILTKAEDGVISTAELGKVSGLFSDKQKMILFLDVATSKLEVSDRNQVISYLSEELQLIYNSYKAREVIDAKEIESIELSSNVIITGVPKKIASKSNFNGFIMVPIVAGKVTTFSMIPIIDTYNVYEISDINSSSNCIIAHSKEFAKLPEKLMKIAGVVKEVTSKRDTKDSSDKYVEALYYLEI</sequence>
<dbReference type="RefSeq" id="WP_343912678.1">
    <property type="nucleotide sequence ID" value="NZ_BAAAGE010000002.1"/>
</dbReference>
<dbReference type="EMBL" id="BAAAGE010000002">
    <property type="protein sequence ID" value="GAA0722728.1"/>
    <property type="molecule type" value="Genomic_DNA"/>
</dbReference>
<organism evidence="1 2">
    <name type="scientific">Aquimarina litoralis</name>
    <dbReference type="NCBI Taxonomy" id="584605"/>
    <lineage>
        <taxon>Bacteria</taxon>
        <taxon>Pseudomonadati</taxon>
        <taxon>Bacteroidota</taxon>
        <taxon>Flavobacteriia</taxon>
        <taxon>Flavobacteriales</taxon>
        <taxon>Flavobacteriaceae</taxon>
        <taxon>Aquimarina</taxon>
    </lineage>
</organism>
<dbReference type="Proteomes" id="UP001501758">
    <property type="component" value="Unassembled WGS sequence"/>
</dbReference>
<accession>A0ABN1IWB1</accession>
<reference evidence="1 2" key="1">
    <citation type="journal article" date="2019" name="Int. J. Syst. Evol. Microbiol.">
        <title>The Global Catalogue of Microorganisms (GCM) 10K type strain sequencing project: providing services to taxonomists for standard genome sequencing and annotation.</title>
        <authorList>
            <consortium name="The Broad Institute Genomics Platform"/>
            <consortium name="The Broad Institute Genome Sequencing Center for Infectious Disease"/>
            <person name="Wu L."/>
            <person name="Ma J."/>
        </authorList>
    </citation>
    <scope>NUCLEOTIDE SEQUENCE [LARGE SCALE GENOMIC DNA]</scope>
    <source>
        <strain evidence="1 2">JCM 15974</strain>
    </source>
</reference>
<name>A0ABN1IWB1_9FLAO</name>
<evidence type="ECO:0000313" key="2">
    <source>
        <dbReference type="Proteomes" id="UP001501758"/>
    </source>
</evidence>
<protein>
    <submittedName>
        <fullName evidence="1">Uncharacterized protein</fullName>
    </submittedName>
</protein>
<proteinExistence type="predicted"/>
<evidence type="ECO:0000313" key="1">
    <source>
        <dbReference type="EMBL" id="GAA0722728.1"/>
    </source>
</evidence>
<keyword evidence="2" id="KW-1185">Reference proteome</keyword>
<gene>
    <name evidence="1" type="ORF">GCM10009430_25410</name>
</gene>